<gene>
    <name evidence="1" type="ORF">SAMN06295900_114147</name>
</gene>
<dbReference type="STRING" id="28094.SAMN06295900_114147"/>
<organism evidence="1 2">
    <name type="scientific">Trinickia caryophylli</name>
    <name type="common">Paraburkholderia caryophylli</name>
    <dbReference type="NCBI Taxonomy" id="28094"/>
    <lineage>
        <taxon>Bacteria</taxon>
        <taxon>Pseudomonadati</taxon>
        <taxon>Pseudomonadota</taxon>
        <taxon>Betaproteobacteria</taxon>
        <taxon>Burkholderiales</taxon>
        <taxon>Burkholderiaceae</taxon>
        <taxon>Trinickia</taxon>
    </lineage>
</organism>
<dbReference type="AlphaFoldDB" id="A0A1X7GAI6"/>
<protein>
    <submittedName>
        <fullName evidence="1">Uncharacterized protein</fullName>
    </submittedName>
</protein>
<reference evidence="2" key="1">
    <citation type="submission" date="2017-04" db="EMBL/GenBank/DDBJ databases">
        <authorList>
            <person name="Varghese N."/>
            <person name="Submissions S."/>
        </authorList>
    </citation>
    <scope>NUCLEOTIDE SEQUENCE [LARGE SCALE GENOMIC DNA]</scope>
    <source>
        <strain evidence="2">Ballard 720</strain>
    </source>
</reference>
<dbReference type="EMBL" id="FXAH01000014">
    <property type="protein sequence ID" value="SMF66742.1"/>
    <property type="molecule type" value="Genomic_DNA"/>
</dbReference>
<keyword evidence="2" id="KW-1185">Reference proteome</keyword>
<dbReference type="Proteomes" id="UP000192911">
    <property type="component" value="Unassembled WGS sequence"/>
</dbReference>
<accession>A0A1X7GAI6</accession>
<evidence type="ECO:0000313" key="1">
    <source>
        <dbReference type="EMBL" id="SMF66742.1"/>
    </source>
</evidence>
<name>A0A1X7GAI6_TRICW</name>
<proteinExistence type="predicted"/>
<sequence length="64" mass="7590">MMVTKKSALLRTFCFWGALKMLAFRDKPTRGVFNCTRDVSSHILLHWVIHPRNNGYHLWRSTSR</sequence>
<dbReference type="OrthoDB" id="9800167at2"/>
<evidence type="ECO:0000313" key="2">
    <source>
        <dbReference type="Proteomes" id="UP000192911"/>
    </source>
</evidence>